<comment type="catalytic activity">
    <reaction evidence="7">
        <text>L-seryl-[protein] + ATP = O-phospho-L-seryl-[protein] + ADP + H(+)</text>
        <dbReference type="Rhea" id="RHEA:17989"/>
        <dbReference type="Rhea" id="RHEA-COMP:9863"/>
        <dbReference type="Rhea" id="RHEA-COMP:11604"/>
        <dbReference type="ChEBI" id="CHEBI:15378"/>
        <dbReference type="ChEBI" id="CHEBI:29999"/>
        <dbReference type="ChEBI" id="CHEBI:30616"/>
        <dbReference type="ChEBI" id="CHEBI:83421"/>
        <dbReference type="ChEBI" id="CHEBI:456216"/>
        <dbReference type="EC" id="2.7.11.1"/>
    </reaction>
</comment>
<dbReference type="SMART" id="SM00248">
    <property type="entry name" value="ANK"/>
    <property type="match status" value="5"/>
</dbReference>
<evidence type="ECO:0000256" key="3">
    <source>
        <dbReference type="ARBA" id="ARBA00022741"/>
    </source>
</evidence>
<reference evidence="10 11" key="1">
    <citation type="journal article" date="2019" name="PLoS Negl. Trop. Dis.">
        <title>Whole genome sequencing of Entamoeba nuttalli reveals mammalian host-related molecular signatures and a novel octapeptide-repeat surface protein.</title>
        <authorList>
            <person name="Tanaka M."/>
            <person name="Makiuchi T."/>
            <person name="Komiyama T."/>
            <person name="Shiina T."/>
            <person name="Osaki K."/>
            <person name="Tachibana H."/>
        </authorList>
    </citation>
    <scope>NUCLEOTIDE SEQUENCE [LARGE SCALE GENOMIC DNA]</scope>
    <source>
        <strain evidence="10 11">P19-061405</strain>
    </source>
</reference>
<comment type="caution">
    <text evidence="10">The sequence shown here is derived from an EMBL/GenBank/DDBJ whole genome shotgun (WGS) entry which is preliminary data.</text>
</comment>
<dbReference type="InterPro" id="IPR000719">
    <property type="entry name" value="Prot_kinase_dom"/>
</dbReference>
<dbReference type="SUPFAM" id="SSF56112">
    <property type="entry name" value="Protein kinase-like (PK-like)"/>
    <property type="match status" value="1"/>
</dbReference>
<evidence type="ECO:0000256" key="8">
    <source>
        <dbReference type="PROSITE-ProRule" id="PRU00023"/>
    </source>
</evidence>
<evidence type="ECO:0000256" key="4">
    <source>
        <dbReference type="ARBA" id="ARBA00022777"/>
    </source>
</evidence>
<keyword evidence="2" id="KW-0808">Transferase</keyword>
<organism evidence="10 11">
    <name type="scientific">Entamoeba nuttalli</name>
    <dbReference type="NCBI Taxonomy" id="412467"/>
    <lineage>
        <taxon>Eukaryota</taxon>
        <taxon>Amoebozoa</taxon>
        <taxon>Evosea</taxon>
        <taxon>Archamoebae</taxon>
        <taxon>Mastigamoebida</taxon>
        <taxon>Entamoebidae</taxon>
        <taxon>Entamoeba</taxon>
    </lineage>
</organism>
<dbReference type="InterPro" id="IPR036770">
    <property type="entry name" value="Ankyrin_rpt-contain_sf"/>
</dbReference>
<keyword evidence="4" id="KW-0418">Kinase</keyword>
<evidence type="ECO:0000256" key="5">
    <source>
        <dbReference type="ARBA" id="ARBA00022840"/>
    </source>
</evidence>
<dbReference type="Pfam" id="PF12796">
    <property type="entry name" value="Ank_2"/>
    <property type="match status" value="1"/>
</dbReference>
<evidence type="ECO:0000259" key="9">
    <source>
        <dbReference type="PROSITE" id="PS50011"/>
    </source>
</evidence>
<accession>A0ABQ0D9D5</accession>
<evidence type="ECO:0000256" key="6">
    <source>
        <dbReference type="ARBA" id="ARBA00047899"/>
    </source>
</evidence>
<name>A0ABQ0D9D5_9EUKA</name>
<keyword evidence="5" id="KW-0067">ATP-binding</keyword>
<dbReference type="PANTHER" id="PTHR44329:SF288">
    <property type="entry name" value="MITOGEN-ACTIVATED PROTEIN KINASE KINASE KINASE 20"/>
    <property type="match status" value="1"/>
</dbReference>
<dbReference type="PROSITE" id="PS50011">
    <property type="entry name" value="PROTEIN_KINASE_DOM"/>
    <property type="match status" value="1"/>
</dbReference>
<proteinExistence type="inferred from homology"/>
<comment type="similarity">
    <text evidence="1">Belongs to the protein kinase superfamily. TKL Ser/Thr protein kinase family.</text>
</comment>
<dbReference type="PROSITE" id="PS50088">
    <property type="entry name" value="ANK_REPEAT"/>
    <property type="match status" value="2"/>
</dbReference>
<dbReference type="InterPro" id="IPR002110">
    <property type="entry name" value="Ankyrin_rpt"/>
</dbReference>
<dbReference type="Gene3D" id="1.25.40.20">
    <property type="entry name" value="Ankyrin repeat-containing domain"/>
    <property type="match status" value="2"/>
</dbReference>
<dbReference type="PROSITE" id="PS00108">
    <property type="entry name" value="PROTEIN_KINASE_ST"/>
    <property type="match status" value="1"/>
</dbReference>
<keyword evidence="11" id="KW-1185">Reference proteome</keyword>
<evidence type="ECO:0000313" key="10">
    <source>
        <dbReference type="EMBL" id="GAB1219464.1"/>
    </source>
</evidence>
<keyword evidence="8" id="KW-0040">ANK repeat</keyword>
<dbReference type="Proteomes" id="UP001628156">
    <property type="component" value="Unassembled WGS sequence"/>
</dbReference>
<protein>
    <recommendedName>
        <fullName evidence="9">Protein kinase domain-containing protein</fullName>
    </recommendedName>
</protein>
<keyword evidence="3" id="KW-0547">Nucleotide-binding</keyword>
<dbReference type="SUPFAM" id="SSF48403">
    <property type="entry name" value="Ankyrin repeat"/>
    <property type="match status" value="1"/>
</dbReference>
<dbReference type="InterPro" id="IPR051681">
    <property type="entry name" value="Ser/Thr_Kinases-Pseudokinases"/>
</dbReference>
<dbReference type="InterPro" id="IPR001245">
    <property type="entry name" value="Ser-Thr/Tyr_kinase_cat_dom"/>
</dbReference>
<dbReference type="Pfam" id="PF07714">
    <property type="entry name" value="PK_Tyr_Ser-Thr"/>
    <property type="match status" value="1"/>
</dbReference>
<evidence type="ECO:0000313" key="11">
    <source>
        <dbReference type="Proteomes" id="UP001628156"/>
    </source>
</evidence>
<gene>
    <name evidence="10" type="ORF">ENUP19_0036G0035</name>
</gene>
<feature type="repeat" description="ANK" evidence="8">
    <location>
        <begin position="186"/>
        <end position="218"/>
    </location>
</feature>
<evidence type="ECO:0000256" key="7">
    <source>
        <dbReference type="ARBA" id="ARBA00048679"/>
    </source>
</evidence>
<evidence type="ECO:0000256" key="1">
    <source>
        <dbReference type="ARBA" id="ARBA00005843"/>
    </source>
</evidence>
<dbReference type="PIRSF" id="PIRSF000654">
    <property type="entry name" value="Integrin-linked_kinase"/>
    <property type="match status" value="1"/>
</dbReference>
<dbReference type="Gene3D" id="1.10.510.10">
    <property type="entry name" value="Transferase(Phosphotransferase) domain 1"/>
    <property type="match status" value="1"/>
</dbReference>
<comment type="catalytic activity">
    <reaction evidence="6">
        <text>L-threonyl-[protein] + ATP = O-phospho-L-threonyl-[protein] + ADP + H(+)</text>
        <dbReference type="Rhea" id="RHEA:46608"/>
        <dbReference type="Rhea" id="RHEA-COMP:11060"/>
        <dbReference type="Rhea" id="RHEA-COMP:11605"/>
        <dbReference type="ChEBI" id="CHEBI:15378"/>
        <dbReference type="ChEBI" id="CHEBI:30013"/>
        <dbReference type="ChEBI" id="CHEBI:30616"/>
        <dbReference type="ChEBI" id="CHEBI:61977"/>
        <dbReference type="ChEBI" id="CHEBI:456216"/>
        <dbReference type="EC" id="2.7.11.1"/>
    </reaction>
</comment>
<dbReference type="PROSITE" id="PS50297">
    <property type="entry name" value="ANK_REP_REGION"/>
    <property type="match status" value="1"/>
</dbReference>
<dbReference type="InterPro" id="IPR011009">
    <property type="entry name" value="Kinase-like_dom_sf"/>
</dbReference>
<dbReference type="EMBL" id="BAAFRS010000036">
    <property type="protein sequence ID" value="GAB1219464.1"/>
    <property type="molecule type" value="Genomic_DNA"/>
</dbReference>
<evidence type="ECO:0000256" key="2">
    <source>
        <dbReference type="ARBA" id="ARBA00022679"/>
    </source>
</evidence>
<feature type="domain" description="Protein kinase" evidence="9">
    <location>
        <begin position="360"/>
        <end position="653"/>
    </location>
</feature>
<feature type="repeat" description="ANK" evidence="8">
    <location>
        <begin position="151"/>
        <end position="185"/>
    </location>
</feature>
<sequence length="671" mass="76907">MFKKTKLINIVRNETADKVKEYLNKKKVDKKTFEKFKTKEENPLYVSMIIRKDFDMSQELIKVMIKVKADINKYDEAEQTILHYVCNTFTSDASFIMALLQFPGINVNAKNRDEQTPLHIFCNHFANVQSYKTVLQKFVELHAEIDATNSYLETPLIKTVKNQKLRGLIVQFLIDNGANINVANKAKNTALHFVVVLNRVDLINILVKGGADIYCLNNKNESPLSLAKEKGSMAVITKLYEVHNLLQWLSSISNDFVALYARKFLQQELHPKLLKSLSDEELTDVLEVIVEEEKHITILKDSLRKFELILPEEKEIKAVVVTTPEKKPMLSVSRRSSLPANVDSWTIGSNQIEFTGETKPSRSNKVGTGSTCSVYRGIYKKNNSEGGTTDFDVAVKVMDEGIDLGENSEFLHEFEIQKIIAHKNIVKFFGIVIDDTISIVMEFCSHFSLFDVLNDPNQQVDFPTALNFCEQMSVGLGVLHDNKPSILHRDFKSLNVLVTNDYTLKISDFGMSRFDTTENREKDLKELSGTIPYCSPEIIPSDGHQGLYTTKSDIYSLGIVFWEIFRRVVFGSYTKPWFKEYNIPAANDFAILNLISEGKRPTLEIKEYNEACKNYVPPSVHQLYYSCVDDEPDKRPNTEELIKMIESMKQEYIHNNTIWNKYYVPVGYKKM</sequence>
<dbReference type="PANTHER" id="PTHR44329">
    <property type="entry name" value="SERINE/THREONINE-PROTEIN KINASE TNNI3K-RELATED"/>
    <property type="match status" value="1"/>
</dbReference>
<dbReference type="InterPro" id="IPR008271">
    <property type="entry name" value="Ser/Thr_kinase_AS"/>
</dbReference>